<gene>
    <name evidence="8" type="ORF">XFLAVUS301_18230</name>
</gene>
<reference evidence="8" key="1">
    <citation type="submission" date="2022-12" db="EMBL/GenBank/DDBJ databases">
        <title>Reference genome sequencing for broad-spectrum identification of bacterial and archaeal isolates by mass spectrometry.</title>
        <authorList>
            <person name="Sekiguchi Y."/>
            <person name="Tourlousse D.M."/>
        </authorList>
    </citation>
    <scope>NUCLEOTIDE SEQUENCE</scope>
    <source>
        <strain evidence="8">301</strain>
    </source>
</reference>
<protein>
    <submittedName>
        <fullName evidence="8">Cobalt transporter</fullName>
    </submittedName>
</protein>
<dbReference type="GO" id="GO:0000041">
    <property type="term" value="P:transition metal ion transport"/>
    <property type="evidence" value="ECO:0007669"/>
    <property type="project" value="InterPro"/>
</dbReference>
<keyword evidence="3" id="KW-1003">Cell membrane</keyword>
<evidence type="ECO:0000256" key="4">
    <source>
        <dbReference type="ARBA" id="ARBA00022692"/>
    </source>
</evidence>
<comment type="subcellular location">
    <subcellularLocation>
        <location evidence="1">Cell membrane</location>
        <topology evidence="1">Multi-pass membrane protein</topology>
    </subcellularLocation>
</comment>
<organism evidence="8 9">
    <name type="scientific">Xanthobacter flavus</name>
    <dbReference type="NCBI Taxonomy" id="281"/>
    <lineage>
        <taxon>Bacteria</taxon>
        <taxon>Pseudomonadati</taxon>
        <taxon>Pseudomonadota</taxon>
        <taxon>Alphaproteobacteria</taxon>
        <taxon>Hyphomicrobiales</taxon>
        <taxon>Xanthobacteraceae</taxon>
        <taxon>Xanthobacter</taxon>
    </lineage>
</organism>
<feature type="transmembrane region" description="Helical" evidence="7">
    <location>
        <begin position="56"/>
        <end position="74"/>
    </location>
</feature>
<feature type="transmembrane region" description="Helical" evidence="7">
    <location>
        <begin position="26"/>
        <end position="44"/>
    </location>
</feature>
<evidence type="ECO:0000256" key="1">
    <source>
        <dbReference type="ARBA" id="ARBA00004651"/>
    </source>
</evidence>
<feature type="transmembrane region" description="Helical" evidence="7">
    <location>
        <begin position="127"/>
        <end position="148"/>
    </location>
</feature>
<dbReference type="EMBL" id="BSDO01000002">
    <property type="protein sequence ID" value="GLI22149.1"/>
    <property type="molecule type" value="Genomic_DNA"/>
</dbReference>
<accession>A0A9W6CMU2</accession>
<evidence type="ECO:0000313" key="9">
    <source>
        <dbReference type="Proteomes" id="UP001144397"/>
    </source>
</evidence>
<keyword evidence="2" id="KW-0813">Transport</keyword>
<sequence length="243" mass="25371">MMTTLGPSGETATETHMHIEPGLVDGAKIGLSYVTAAAAGGYALKLAYEAARERGVLSLAGRTLATTALVFSFFEVLPHYPVGVSEVHLILGSTLFLMFGAAPAALGLAFGLLIQGLFFAPFDLPQYGMNVTTLLVPLFGVAAVARRIVAPGTPYVELKYGQALALSTTYQAGIVGWVAFWAVYGQGFASENIASVATFGGAYMLVIIVEPLVDLAVLAAAKALHGAFKGGNPLLERRLYDAA</sequence>
<dbReference type="Gene3D" id="1.10.1760.20">
    <property type="match status" value="1"/>
</dbReference>
<name>A0A9W6CMU2_XANFL</name>
<evidence type="ECO:0000256" key="6">
    <source>
        <dbReference type="ARBA" id="ARBA00023136"/>
    </source>
</evidence>
<evidence type="ECO:0000256" key="7">
    <source>
        <dbReference type="SAM" id="Phobius"/>
    </source>
</evidence>
<evidence type="ECO:0000256" key="3">
    <source>
        <dbReference type="ARBA" id="ARBA00022475"/>
    </source>
</evidence>
<feature type="transmembrane region" description="Helical" evidence="7">
    <location>
        <begin position="94"/>
        <end position="120"/>
    </location>
</feature>
<keyword evidence="6 7" id="KW-0472">Membrane</keyword>
<evidence type="ECO:0000256" key="5">
    <source>
        <dbReference type="ARBA" id="ARBA00022989"/>
    </source>
</evidence>
<feature type="transmembrane region" description="Helical" evidence="7">
    <location>
        <begin position="196"/>
        <end position="221"/>
    </location>
</feature>
<dbReference type="GO" id="GO:0005886">
    <property type="term" value="C:plasma membrane"/>
    <property type="evidence" value="ECO:0007669"/>
    <property type="project" value="UniProtKB-SubCell"/>
</dbReference>
<evidence type="ECO:0000256" key="2">
    <source>
        <dbReference type="ARBA" id="ARBA00022448"/>
    </source>
</evidence>
<dbReference type="Pfam" id="PF01891">
    <property type="entry name" value="CbiM"/>
    <property type="match status" value="1"/>
</dbReference>
<feature type="transmembrane region" description="Helical" evidence="7">
    <location>
        <begin position="160"/>
        <end position="184"/>
    </location>
</feature>
<dbReference type="InterPro" id="IPR002751">
    <property type="entry name" value="CbiM/NikMN"/>
</dbReference>
<keyword evidence="5 7" id="KW-1133">Transmembrane helix</keyword>
<dbReference type="AlphaFoldDB" id="A0A9W6CMU2"/>
<proteinExistence type="predicted"/>
<keyword evidence="4 7" id="KW-0812">Transmembrane</keyword>
<evidence type="ECO:0000313" key="8">
    <source>
        <dbReference type="EMBL" id="GLI22149.1"/>
    </source>
</evidence>
<comment type="caution">
    <text evidence="8">The sequence shown here is derived from an EMBL/GenBank/DDBJ whole genome shotgun (WGS) entry which is preliminary data.</text>
</comment>
<dbReference type="Proteomes" id="UP001144397">
    <property type="component" value="Unassembled WGS sequence"/>
</dbReference>